<evidence type="ECO:0000259" key="3">
    <source>
        <dbReference type="Pfam" id="PF07258"/>
    </source>
</evidence>
<evidence type="ECO:0000313" key="5">
    <source>
        <dbReference type="EnsemblMetazoa" id="KAF7488330.1"/>
    </source>
</evidence>
<dbReference type="InterPro" id="IPR017920">
    <property type="entry name" value="COMM"/>
</dbReference>
<dbReference type="PANTHER" id="PTHR31159">
    <property type="entry name" value="COMM DOMAIN-CONTAINING PROTEIN 3"/>
    <property type="match status" value="1"/>
</dbReference>
<sequence length="176" mass="20727">MRRILSECDRELFPASESFTDNSLDNIADQSNMAIKFAIKSFLLEATKNNIDGVSTKRSLEDEGFDLNNENVQIFTEYIVKSIPKLRHNLENFELSPIFQFCDLEWSQMFEIESSTIESMRKKSYLINFDVKQKDEENDDEEQTRSVTIRFTEKELNDFHATIKDCIRNLDHYIDD</sequence>
<organism evidence="4">
    <name type="scientific">Sarcoptes scabiei</name>
    <name type="common">Itch mite</name>
    <name type="synonym">Acarus scabiei</name>
    <dbReference type="NCBI Taxonomy" id="52283"/>
    <lineage>
        <taxon>Eukaryota</taxon>
        <taxon>Metazoa</taxon>
        <taxon>Ecdysozoa</taxon>
        <taxon>Arthropoda</taxon>
        <taxon>Chelicerata</taxon>
        <taxon>Arachnida</taxon>
        <taxon>Acari</taxon>
        <taxon>Acariformes</taxon>
        <taxon>Sarcoptiformes</taxon>
        <taxon>Astigmata</taxon>
        <taxon>Psoroptidia</taxon>
        <taxon>Sarcoptoidea</taxon>
        <taxon>Sarcoptidae</taxon>
        <taxon>Sarcoptinae</taxon>
        <taxon>Sarcoptes</taxon>
    </lineage>
</organism>
<dbReference type="AlphaFoldDB" id="A0A834R259"/>
<evidence type="ECO:0000256" key="2">
    <source>
        <dbReference type="ARBA" id="ARBA00093469"/>
    </source>
</evidence>
<feature type="domain" description="COMM" evidence="3">
    <location>
        <begin position="100"/>
        <end position="165"/>
    </location>
</feature>
<comment type="similarity">
    <text evidence="2">Belongs to the COMM domain-containing protein 3 family.</text>
</comment>
<evidence type="ECO:0000313" key="4">
    <source>
        <dbReference type="EMBL" id="KAF7488330.1"/>
    </source>
</evidence>
<protein>
    <recommendedName>
        <fullName evidence="1">COMM domain-containing protein 3</fullName>
    </recommendedName>
</protein>
<accession>A0A834R259</accession>
<keyword evidence="6" id="KW-1185">Reference proteome</keyword>
<dbReference type="EnsemblMetazoa" id="SSS_6086s_mrna">
    <property type="protein sequence ID" value="KAF7488330.1"/>
    <property type="gene ID" value="SSS_6086"/>
</dbReference>
<dbReference type="GO" id="GO:0006814">
    <property type="term" value="P:sodium ion transport"/>
    <property type="evidence" value="ECO:0007669"/>
    <property type="project" value="InterPro"/>
</dbReference>
<evidence type="ECO:0000313" key="6">
    <source>
        <dbReference type="Proteomes" id="UP000070412"/>
    </source>
</evidence>
<dbReference type="PANTHER" id="PTHR31159:SF1">
    <property type="entry name" value="COMM DOMAIN-CONTAINING PROTEIN 3"/>
    <property type="match status" value="1"/>
</dbReference>
<dbReference type="EMBL" id="WVUK01000066">
    <property type="protein sequence ID" value="KAF7488330.1"/>
    <property type="molecule type" value="Genomic_DNA"/>
</dbReference>
<dbReference type="InterPro" id="IPR037355">
    <property type="entry name" value="COMMD3"/>
</dbReference>
<dbReference type="Pfam" id="PF07258">
    <property type="entry name" value="COMM_domain"/>
    <property type="match status" value="1"/>
</dbReference>
<reference evidence="6" key="1">
    <citation type="journal article" date="2020" name="PLoS Negl. Trop. Dis.">
        <title>High-quality nuclear genome for Sarcoptes scabiei-A critical resource for a neglected parasite.</title>
        <authorList>
            <person name="Korhonen P.K."/>
            <person name="Gasser R.B."/>
            <person name="Ma G."/>
            <person name="Wang T."/>
            <person name="Stroehlein A.J."/>
            <person name="Young N.D."/>
            <person name="Ang C.S."/>
            <person name="Fernando D.D."/>
            <person name="Lu H.C."/>
            <person name="Taylor S."/>
            <person name="Reynolds S.L."/>
            <person name="Mofiz E."/>
            <person name="Najaraj S.H."/>
            <person name="Gowda H."/>
            <person name="Madugundu A."/>
            <person name="Renuse S."/>
            <person name="Holt D."/>
            <person name="Pandey A."/>
            <person name="Papenfuss A.T."/>
            <person name="Fischer K."/>
        </authorList>
    </citation>
    <scope>NUCLEOTIDE SEQUENCE [LARGE SCALE GENOMIC DNA]</scope>
</reference>
<reference evidence="5" key="3">
    <citation type="submission" date="2022-06" db="UniProtKB">
        <authorList>
            <consortium name="EnsemblMetazoa"/>
        </authorList>
    </citation>
    <scope>IDENTIFICATION</scope>
</reference>
<gene>
    <name evidence="4" type="ORF">SSS_6086</name>
</gene>
<evidence type="ECO:0000256" key="1">
    <source>
        <dbReference type="ARBA" id="ARBA00016548"/>
    </source>
</evidence>
<name>A0A834R259_SARSC</name>
<proteinExistence type="inferred from homology"/>
<dbReference type="OrthoDB" id="6510336at2759"/>
<dbReference type="Proteomes" id="UP000070412">
    <property type="component" value="Unassembled WGS sequence"/>
</dbReference>
<reference evidence="4" key="2">
    <citation type="submission" date="2020-01" db="EMBL/GenBank/DDBJ databases">
        <authorList>
            <person name="Korhonen P.K.K."/>
            <person name="Guangxu M.G."/>
            <person name="Wang T.W."/>
            <person name="Stroehlein A.J.S."/>
            <person name="Young N.D."/>
            <person name="Ang C.-S.A."/>
            <person name="Fernando D.W.F."/>
            <person name="Lu H.L."/>
            <person name="Taylor S.T."/>
            <person name="Ehtesham M.E.M."/>
            <person name="Najaraj S.H.N."/>
            <person name="Harsha G.H.G."/>
            <person name="Madugundu A.M."/>
            <person name="Renuse S.R."/>
            <person name="Holt D.H."/>
            <person name="Pandey A.P."/>
            <person name="Papenfuss A.P."/>
            <person name="Gasser R.B.G."/>
            <person name="Fischer K.F."/>
        </authorList>
    </citation>
    <scope>NUCLEOTIDE SEQUENCE</scope>
    <source>
        <strain evidence="4">SSS_KF_BRIS2020</strain>
    </source>
</reference>